<accession>A0A098BNT3</accession>
<dbReference type="Pfam" id="PF26527">
    <property type="entry name" value="DUF8176"/>
    <property type="match status" value="1"/>
</dbReference>
<sequence length="378" mass="39091">MSTGNRGQLFPDVTERYGPEPTASDERETGSVHFPIPDETLDAAGVPASDLHPVDAACVPEQPATDDESVIQTDLEPIVAAESAAEIYPAPVHPADHSAHGPAGYDDQNPADDEHGGAGYGDTATEVDPYAGAPEWVRAHLPRGPLMIPERTRGGLKSAIGRARPARPTPAAAPAAAPVEVVEETTAQPVTDSASAAATARPDRSRTWMLVGGGVAVLAVVSAAVVTATVGTTDEPQVPPLPSPTAVSSSTTSTSTVAAPAWCAPVTEPGRVVGNGPGGRDSGPAVIQAFEYAYYLERDGTAVAELMVLPGTDIQSFIDAVPVGTEHCVSVLPTEDPNRWSVDVLLKFPPVGDEGIHKQWITTLPADGGLKIANVENR</sequence>
<dbReference type="EMBL" id="CCSD01000080">
    <property type="protein sequence ID" value="CDZ90208.1"/>
    <property type="molecule type" value="Genomic_DNA"/>
</dbReference>
<feature type="transmembrane region" description="Helical" evidence="2">
    <location>
        <begin position="208"/>
        <end position="230"/>
    </location>
</feature>
<evidence type="ECO:0000256" key="2">
    <source>
        <dbReference type="SAM" id="Phobius"/>
    </source>
</evidence>
<proteinExistence type="predicted"/>
<keyword evidence="2" id="KW-0812">Transmembrane</keyword>
<keyword evidence="2" id="KW-0472">Membrane</keyword>
<evidence type="ECO:0000259" key="3">
    <source>
        <dbReference type="Pfam" id="PF26527"/>
    </source>
</evidence>
<feature type="compositionally biased region" description="Basic and acidic residues" evidence="1">
    <location>
        <begin position="13"/>
        <end position="30"/>
    </location>
</feature>
<reference evidence="4 5" key="1">
    <citation type="journal article" date="2014" name="Genome Announc.">
        <title>Draft Genome Sequence of Propane- and Butane-Oxidizing Actinobacterium Rhodococcus ruber IEGM 231.</title>
        <authorList>
            <person name="Ivshina I.B."/>
            <person name="Kuyukina M.S."/>
            <person name="Krivoruchko A.V."/>
            <person name="Barbe V."/>
            <person name="Fischer C."/>
        </authorList>
    </citation>
    <scope>NUCLEOTIDE SEQUENCE [LARGE SCALE GENOMIC DNA]</scope>
</reference>
<dbReference type="eggNOG" id="ENOG5033VEH">
    <property type="taxonomic scope" value="Bacteria"/>
</dbReference>
<dbReference type="Proteomes" id="UP000042997">
    <property type="component" value="Unassembled WGS sequence"/>
</dbReference>
<feature type="region of interest" description="Disordered" evidence="1">
    <location>
        <begin position="92"/>
        <end position="128"/>
    </location>
</feature>
<feature type="domain" description="DUF8176" evidence="3">
    <location>
        <begin position="261"/>
        <end position="375"/>
    </location>
</feature>
<evidence type="ECO:0000313" key="5">
    <source>
        <dbReference type="Proteomes" id="UP000042997"/>
    </source>
</evidence>
<protein>
    <recommendedName>
        <fullName evidence="3">DUF8176 domain-containing protein</fullName>
    </recommendedName>
</protein>
<feature type="region of interest" description="Disordered" evidence="1">
    <location>
        <begin position="1"/>
        <end position="46"/>
    </location>
</feature>
<evidence type="ECO:0000256" key="1">
    <source>
        <dbReference type="SAM" id="MobiDB-lite"/>
    </source>
</evidence>
<name>A0A098BNT3_9NOCA</name>
<evidence type="ECO:0000313" key="4">
    <source>
        <dbReference type="EMBL" id="CDZ90208.1"/>
    </source>
</evidence>
<gene>
    <name evidence="4" type="ORF">RHRU231_670017</name>
</gene>
<keyword evidence="2" id="KW-1133">Transmembrane helix</keyword>
<organism evidence="4 5">
    <name type="scientific">Rhodococcus ruber</name>
    <dbReference type="NCBI Taxonomy" id="1830"/>
    <lineage>
        <taxon>Bacteria</taxon>
        <taxon>Bacillati</taxon>
        <taxon>Actinomycetota</taxon>
        <taxon>Actinomycetes</taxon>
        <taxon>Mycobacteriales</taxon>
        <taxon>Nocardiaceae</taxon>
        <taxon>Rhodococcus</taxon>
    </lineage>
</organism>
<dbReference type="InterPro" id="IPR058489">
    <property type="entry name" value="DUF8176"/>
</dbReference>
<dbReference type="AlphaFoldDB" id="A0A098BNT3"/>